<sequence length="81" mass="9414">MQGNALWSRLDRLSEVFNFGVSLGLRGCEINQIRPNSHSPCTNWRRCSNFKHRYLTSILDLTGNTAGVMSRRVERRYRLPC</sequence>
<reference evidence="1 2" key="1">
    <citation type="submission" date="2020-08" db="EMBL/GenBank/DDBJ databases">
        <title>The completed genome sequence of the pathogenic ascomycete fungus Penicillium digitatum.</title>
        <authorList>
            <person name="Wang M."/>
        </authorList>
    </citation>
    <scope>NUCLEOTIDE SEQUENCE [LARGE SCALE GENOMIC DNA]</scope>
    <source>
        <strain evidence="1 2">PdW03</strain>
    </source>
</reference>
<dbReference type="RefSeq" id="XP_065957025.1">
    <property type="nucleotide sequence ID" value="XM_066101942.1"/>
</dbReference>
<organism evidence="1 2">
    <name type="scientific">Penicillium digitatum</name>
    <name type="common">Green mold</name>
    <dbReference type="NCBI Taxonomy" id="36651"/>
    <lineage>
        <taxon>Eukaryota</taxon>
        <taxon>Fungi</taxon>
        <taxon>Dikarya</taxon>
        <taxon>Ascomycota</taxon>
        <taxon>Pezizomycotina</taxon>
        <taxon>Eurotiomycetes</taxon>
        <taxon>Eurotiomycetidae</taxon>
        <taxon>Eurotiales</taxon>
        <taxon>Aspergillaceae</taxon>
        <taxon>Penicillium</taxon>
    </lineage>
</organism>
<protein>
    <submittedName>
        <fullName evidence="1">Uncharacterized protein</fullName>
    </submittedName>
</protein>
<gene>
    <name evidence="1" type="ORF">Pdw03_8376</name>
</gene>
<proteinExistence type="predicted"/>
<dbReference type="AlphaFoldDB" id="A0A7T6XNG0"/>
<evidence type="ECO:0000313" key="1">
    <source>
        <dbReference type="EMBL" id="QQK44475.1"/>
    </source>
</evidence>
<dbReference type="EMBL" id="CP060776">
    <property type="protein sequence ID" value="QQK44475.1"/>
    <property type="molecule type" value="Genomic_DNA"/>
</dbReference>
<dbReference type="GeneID" id="90953080"/>
<evidence type="ECO:0000313" key="2">
    <source>
        <dbReference type="Proteomes" id="UP000595662"/>
    </source>
</evidence>
<accession>A0A7T6XNG0</accession>
<dbReference type="Proteomes" id="UP000595662">
    <property type="component" value="Chromosome 3"/>
</dbReference>
<name>A0A7T6XNG0_PENDI</name>